<dbReference type="GO" id="GO:0005886">
    <property type="term" value="C:plasma membrane"/>
    <property type="evidence" value="ECO:0007669"/>
    <property type="project" value="TreeGrafter"/>
</dbReference>
<dbReference type="SUPFAM" id="SSF58104">
    <property type="entry name" value="Methyl-accepting chemotaxis protein (MCP) signaling domain"/>
    <property type="match status" value="1"/>
</dbReference>
<evidence type="ECO:0000256" key="1">
    <source>
        <dbReference type="ARBA" id="ARBA00004370"/>
    </source>
</evidence>
<keyword evidence="7" id="KW-1133">Transmembrane helix</keyword>
<evidence type="ECO:0000256" key="4">
    <source>
        <dbReference type="ARBA" id="ARBA00029447"/>
    </source>
</evidence>
<dbReference type="GO" id="GO:0004888">
    <property type="term" value="F:transmembrane signaling receptor activity"/>
    <property type="evidence" value="ECO:0007669"/>
    <property type="project" value="InterPro"/>
</dbReference>
<protein>
    <submittedName>
        <fullName evidence="10">Methyl-accepting chemotaxis protein</fullName>
    </submittedName>
</protein>
<dbReference type="EMBL" id="JAJGNA010000003">
    <property type="protein sequence ID" value="MCC4307858.1"/>
    <property type="molecule type" value="Genomic_DNA"/>
</dbReference>
<dbReference type="FunFam" id="1.10.287.950:FF:000001">
    <property type="entry name" value="Methyl-accepting chemotaxis sensory transducer"/>
    <property type="match status" value="1"/>
</dbReference>
<evidence type="ECO:0000256" key="3">
    <source>
        <dbReference type="ARBA" id="ARBA00023224"/>
    </source>
</evidence>
<evidence type="ECO:0000256" key="6">
    <source>
        <dbReference type="SAM" id="MobiDB-lite"/>
    </source>
</evidence>
<dbReference type="SMART" id="SM00304">
    <property type="entry name" value="HAMP"/>
    <property type="match status" value="1"/>
</dbReference>
<evidence type="ECO:0000256" key="2">
    <source>
        <dbReference type="ARBA" id="ARBA00022481"/>
    </source>
</evidence>
<dbReference type="InterPro" id="IPR004090">
    <property type="entry name" value="Chemotax_Me-accpt_rcpt"/>
</dbReference>
<dbReference type="AlphaFoldDB" id="A0A9Q3UMS1"/>
<dbReference type="CDD" id="cd11386">
    <property type="entry name" value="MCP_signal"/>
    <property type="match status" value="1"/>
</dbReference>
<proteinExistence type="inferred from homology"/>
<feature type="domain" description="Methyl-accepting transducer" evidence="8">
    <location>
        <begin position="269"/>
        <end position="498"/>
    </location>
</feature>
<gene>
    <name evidence="10" type="ORF">LL252_04665</name>
</gene>
<dbReference type="PROSITE" id="PS50885">
    <property type="entry name" value="HAMP"/>
    <property type="match status" value="1"/>
</dbReference>
<dbReference type="Pfam" id="PF12729">
    <property type="entry name" value="4HB_MCP_1"/>
    <property type="match status" value="1"/>
</dbReference>
<dbReference type="SMART" id="SM00283">
    <property type="entry name" value="MA"/>
    <property type="match status" value="1"/>
</dbReference>
<keyword evidence="7" id="KW-0472">Membrane</keyword>
<dbReference type="Proteomes" id="UP001108027">
    <property type="component" value="Unassembled WGS sequence"/>
</dbReference>
<dbReference type="Pfam" id="PF00672">
    <property type="entry name" value="HAMP"/>
    <property type="match status" value="1"/>
</dbReference>
<evidence type="ECO:0000256" key="7">
    <source>
        <dbReference type="SAM" id="Phobius"/>
    </source>
</evidence>
<evidence type="ECO:0000256" key="5">
    <source>
        <dbReference type="PROSITE-ProRule" id="PRU00284"/>
    </source>
</evidence>
<comment type="similarity">
    <text evidence="4">Belongs to the methyl-accepting chemotaxis (MCP) protein family.</text>
</comment>
<keyword evidence="3 5" id="KW-0807">Transducer</keyword>
<dbReference type="GO" id="GO:0007165">
    <property type="term" value="P:signal transduction"/>
    <property type="evidence" value="ECO:0007669"/>
    <property type="project" value="UniProtKB-KW"/>
</dbReference>
<dbReference type="PANTHER" id="PTHR43531:SF14">
    <property type="entry name" value="METHYL-ACCEPTING CHEMOTAXIS PROTEIN I-RELATED"/>
    <property type="match status" value="1"/>
</dbReference>
<dbReference type="RefSeq" id="WP_228233242.1">
    <property type="nucleotide sequence ID" value="NZ_ARXL01000004.1"/>
</dbReference>
<keyword evidence="7" id="KW-0812">Transmembrane</keyword>
<dbReference type="Gene3D" id="1.10.287.950">
    <property type="entry name" value="Methyl-accepting chemotaxis protein"/>
    <property type="match status" value="1"/>
</dbReference>
<sequence length="535" mass="57806">MFLNKSVKLRLSLSLGLCIVLLIAIGVVGILSTSSVREDLDRTYNQNLITLVDLGAVRDALLDTRVKITAAQRDRDIARARELAAQVKDNDLLIDRYWSDYFPQRISGERERALAGRFQEGLTALRKDLNELNGLMMAGDFDQARTLATGKVREDYTGVLENINALVTRNREQAESHYQNALASYRHSRSLVLGLMAVSVVVALLLATWLVRGIMTPLGKARALARALSEGRLDHDTHITCQDEFGDMLRDLRSMQEKFSQVVRSVRGNAESVSIASTEISQGTDDLSRRTQDQAASLEETAASMDQITSTVRQNADNAGEADGLAHRVSDQAREGGEIARQAIDAMAEISGSSRKITSIVTLIDEIAFQTNLLALNASVEAARAGEQGRGFAVVAGEVRSLAGRSAEAAREIKTLVDESVNRVDAGTALVDRAADTLSNIAKGVDQVTSLVGEIAVASREQSQGIEQVNLAVSQMDAAVQQNASMVEQSSAASRSLQDQARALLKEMGFFQAADAHSAGTPERLSLPRGSKTQA</sequence>
<name>A0A9Q3UMS1_9GAMM</name>
<dbReference type="InterPro" id="IPR004089">
    <property type="entry name" value="MCPsignal_dom"/>
</dbReference>
<dbReference type="PANTHER" id="PTHR43531">
    <property type="entry name" value="PROTEIN ICFG"/>
    <property type="match status" value="1"/>
</dbReference>
<dbReference type="InterPro" id="IPR003660">
    <property type="entry name" value="HAMP_dom"/>
</dbReference>
<dbReference type="PRINTS" id="PR00260">
    <property type="entry name" value="CHEMTRNSDUCR"/>
</dbReference>
<keyword evidence="11" id="KW-1185">Reference proteome</keyword>
<dbReference type="GO" id="GO:0006935">
    <property type="term" value="P:chemotaxis"/>
    <property type="evidence" value="ECO:0007669"/>
    <property type="project" value="InterPro"/>
</dbReference>
<feature type="domain" description="HAMP" evidence="9">
    <location>
        <begin position="212"/>
        <end position="264"/>
    </location>
</feature>
<keyword evidence="2" id="KW-0488">Methylation</keyword>
<comment type="subcellular location">
    <subcellularLocation>
        <location evidence="1">Membrane</location>
    </subcellularLocation>
</comment>
<evidence type="ECO:0000313" key="11">
    <source>
        <dbReference type="Proteomes" id="UP001108027"/>
    </source>
</evidence>
<feature type="region of interest" description="Disordered" evidence="6">
    <location>
        <begin position="515"/>
        <end position="535"/>
    </location>
</feature>
<comment type="caution">
    <text evidence="10">The sequence shown here is derived from an EMBL/GenBank/DDBJ whole genome shotgun (WGS) entry which is preliminary data.</text>
</comment>
<evidence type="ECO:0000259" key="9">
    <source>
        <dbReference type="PROSITE" id="PS50885"/>
    </source>
</evidence>
<feature type="transmembrane region" description="Helical" evidence="7">
    <location>
        <begin position="191"/>
        <end position="211"/>
    </location>
</feature>
<dbReference type="InterPro" id="IPR051310">
    <property type="entry name" value="MCP_chemotaxis"/>
</dbReference>
<reference evidence="10" key="1">
    <citation type="submission" date="2021-10" db="EMBL/GenBank/DDBJ databases">
        <title>The diversity and Nitrogen Metabolism of Culturable Nitrate-Utilizing Bacteria Within the Oxygen Minimum Zone of the Changjiang (Yangtze River)Estuary.</title>
        <authorList>
            <person name="Zhang D."/>
            <person name="Zheng J."/>
            <person name="Liu S."/>
            <person name="He W."/>
        </authorList>
    </citation>
    <scope>NUCLEOTIDE SEQUENCE</scope>
    <source>
        <strain evidence="10">FXH-223</strain>
    </source>
</reference>
<accession>A0A9Q3UMS1</accession>
<dbReference type="PROSITE" id="PS50111">
    <property type="entry name" value="CHEMOTAXIS_TRANSDUC_2"/>
    <property type="match status" value="1"/>
</dbReference>
<organism evidence="10 11">
    <name type="scientific">Alloalcanivorax marinus</name>
    <dbReference type="NCBI Taxonomy" id="1177169"/>
    <lineage>
        <taxon>Bacteria</taxon>
        <taxon>Pseudomonadati</taxon>
        <taxon>Pseudomonadota</taxon>
        <taxon>Gammaproteobacteria</taxon>
        <taxon>Oceanospirillales</taxon>
        <taxon>Alcanivoracaceae</taxon>
        <taxon>Alloalcanivorax</taxon>
    </lineage>
</organism>
<feature type="transmembrane region" description="Helical" evidence="7">
    <location>
        <begin position="12"/>
        <end position="32"/>
    </location>
</feature>
<evidence type="ECO:0000313" key="10">
    <source>
        <dbReference type="EMBL" id="MCC4307858.1"/>
    </source>
</evidence>
<dbReference type="Pfam" id="PF00015">
    <property type="entry name" value="MCPsignal"/>
    <property type="match status" value="1"/>
</dbReference>
<dbReference type="InterPro" id="IPR024478">
    <property type="entry name" value="HlyB_4HB_MCP"/>
</dbReference>
<evidence type="ECO:0000259" key="8">
    <source>
        <dbReference type="PROSITE" id="PS50111"/>
    </source>
</evidence>